<gene>
    <name evidence="1" type="ORF">H7685_02490</name>
</gene>
<organism evidence="1">
    <name type="scientific">Candidatus Phytoplasma australasiaticum subsp. australasiaticum</name>
    <dbReference type="NCBI Taxonomy" id="2832407"/>
    <lineage>
        <taxon>Bacteria</taxon>
        <taxon>Bacillati</taxon>
        <taxon>Mycoplasmatota</taxon>
        <taxon>Mollicutes</taxon>
        <taxon>Acholeplasmatales</taxon>
        <taxon>Acholeplasmataceae</taxon>
        <taxon>Candidatus Phytoplasma</taxon>
        <taxon>16SrII (Peanut WB group)</taxon>
        <taxon>Candidatus Phytoplasma australasiaticum</taxon>
    </lineage>
</organism>
<proteinExistence type="predicted"/>
<accession>A0A7S7FZC0</accession>
<dbReference type="EMBL" id="CP060385">
    <property type="protein sequence ID" value="QOX89326.1"/>
    <property type="molecule type" value="Genomic_DNA"/>
</dbReference>
<protein>
    <submittedName>
        <fullName evidence="1">Uncharacterized protein</fullName>
    </submittedName>
</protein>
<evidence type="ECO:0000313" key="1">
    <source>
        <dbReference type="EMBL" id="QOX89326.1"/>
    </source>
</evidence>
<reference evidence="1" key="1">
    <citation type="submission" date="2020-08" db="EMBL/GenBank/DDBJ databases">
        <title>Phytoplasma sp. strain PR08 associated with Phyllody Disease of Parthenium hysterophorus.</title>
        <authorList>
            <person name="Kirdat K."/>
            <person name="Tiwarekar B."/>
            <person name="Yadav A."/>
        </authorList>
    </citation>
    <scope>NUCLEOTIDE SEQUENCE [LARGE SCALE GENOMIC DNA]</scope>
    <source>
        <strain evidence="1">PR08</strain>
    </source>
</reference>
<name>A0A7S7FZC0_9MOLU</name>
<dbReference type="AlphaFoldDB" id="A0A7S7FZC0"/>
<sequence>MVDYDYIIETKNYYNQEDLEFVYKQVLHRMHHRFLYASIVLLVNGFQKINLKKF</sequence>